<dbReference type="RefSeq" id="WP_120545756.1">
    <property type="nucleotide sequence ID" value="NZ_RAVZ01000559.1"/>
</dbReference>
<accession>A0A3A8HFJ1</accession>
<feature type="compositionally biased region" description="Basic and acidic residues" evidence="1">
    <location>
        <begin position="78"/>
        <end position="100"/>
    </location>
</feature>
<protein>
    <submittedName>
        <fullName evidence="2">Uncharacterized protein</fullName>
    </submittedName>
</protein>
<evidence type="ECO:0000313" key="3">
    <source>
        <dbReference type="Proteomes" id="UP000268094"/>
    </source>
</evidence>
<keyword evidence="3" id="KW-1185">Reference proteome</keyword>
<feature type="compositionally biased region" description="Pro residues" evidence="1">
    <location>
        <begin position="29"/>
        <end position="40"/>
    </location>
</feature>
<evidence type="ECO:0000256" key="1">
    <source>
        <dbReference type="SAM" id="MobiDB-lite"/>
    </source>
</evidence>
<comment type="caution">
    <text evidence="2">The sequence shown here is derived from an EMBL/GenBank/DDBJ whole genome shotgun (WGS) entry which is preliminary data.</text>
</comment>
<gene>
    <name evidence="2" type="ORF">D7V88_40000</name>
</gene>
<reference evidence="3" key="1">
    <citation type="submission" date="2018-09" db="EMBL/GenBank/DDBJ databases">
        <authorList>
            <person name="Livingstone P.G."/>
            <person name="Whitworth D.E."/>
        </authorList>
    </citation>
    <scope>NUCLEOTIDE SEQUENCE [LARGE SCALE GENOMIC DNA]</scope>
    <source>
        <strain evidence="3">CA054A</strain>
    </source>
</reference>
<name>A0A3A8HFJ1_9BACT</name>
<sequence>MSSRISQGSPFQPATLKGPDAPAASPVSLRPPPKPEPKPAAQPTVDAFVQDVARDFTKLLGQVQALVTSVGTPTVQGKGKEKGSDIIIEGSREARDPTAM</sequence>
<evidence type="ECO:0000313" key="2">
    <source>
        <dbReference type="EMBL" id="RKG69959.1"/>
    </source>
</evidence>
<organism evidence="2 3">
    <name type="scientific">Corallococcus terminator</name>
    <dbReference type="NCBI Taxonomy" id="2316733"/>
    <lineage>
        <taxon>Bacteria</taxon>
        <taxon>Pseudomonadati</taxon>
        <taxon>Myxococcota</taxon>
        <taxon>Myxococcia</taxon>
        <taxon>Myxococcales</taxon>
        <taxon>Cystobacterineae</taxon>
        <taxon>Myxococcaceae</taxon>
        <taxon>Corallococcus</taxon>
    </lineage>
</organism>
<dbReference type="Proteomes" id="UP000268094">
    <property type="component" value="Unassembled WGS sequence"/>
</dbReference>
<dbReference type="AlphaFoldDB" id="A0A3A8HFJ1"/>
<dbReference type="EMBL" id="RAVZ01000559">
    <property type="protein sequence ID" value="RKG69959.1"/>
    <property type="molecule type" value="Genomic_DNA"/>
</dbReference>
<feature type="region of interest" description="Disordered" evidence="1">
    <location>
        <begin position="1"/>
        <end position="43"/>
    </location>
</feature>
<proteinExistence type="predicted"/>
<feature type="region of interest" description="Disordered" evidence="1">
    <location>
        <begin position="73"/>
        <end position="100"/>
    </location>
</feature>
<feature type="compositionally biased region" description="Polar residues" evidence="1">
    <location>
        <begin position="1"/>
        <end position="12"/>
    </location>
</feature>